<accession>A0ABS1VJ73</accession>
<evidence type="ECO:0000256" key="3">
    <source>
        <dbReference type="SAM" id="Coils"/>
    </source>
</evidence>
<dbReference type="SMART" id="SM00382">
    <property type="entry name" value="AAA"/>
    <property type="match status" value="2"/>
</dbReference>
<keyword evidence="6" id="KW-1185">Reference proteome</keyword>
<organism evidence="5 6">
    <name type="scientific">Paractinoplanes lichenicola</name>
    <dbReference type="NCBI Taxonomy" id="2802976"/>
    <lineage>
        <taxon>Bacteria</taxon>
        <taxon>Bacillati</taxon>
        <taxon>Actinomycetota</taxon>
        <taxon>Actinomycetes</taxon>
        <taxon>Micromonosporales</taxon>
        <taxon>Micromonosporaceae</taxon>
        <taxon>Paractinoplanes</taxon>
    </lineage>
</organism>
<dbReference type="Gene3D" id="3.40.50.300">
    <property type="entry name" value="P-loop containing nucleotide triphosphate hydrolases"/>
    <property type="match status" value="2"/>
</dbReference>
<keyword evidence="3" id="KW-0175">Coiled coil</keyword>
<feature type="coiled-coil region" evidence="3">
    <location>
        <begin position="525"/>
        <end position="583"/>
    </location>
</feature>
<dbReference type="EMBL" id="JAENHO010000003">
    <property type="protein sequence ID" value="MBL7254756.1"/>
    <property type="molecule type" value="Genomic_DNA"/>
</dbReference>
<dbReference type="InterPro" id="IPR051309">
    <property type="entry name" value="ABCF_ATPase"/>
</dbReference>
<proteinExistence type="predicted"/>
<dbReference type="InterPro" id="IPR003593">
    <property type="entry name" value="AAA+_ATPase"/>
</dbReference>
<dbReference type="InterPro" id="IPR003439">
    <property type="entry name" value="ABC_transporter-like_ATP-bd"/>
</dbReference>
<evidence type="ECO:0000256" key="1">
    <source>
        <dbReference type="ARBA" id="ARBA00022741"/>
    </source>
</evidence>
<dbReference type="CDD" id="cd03221">
    <property type="entry name" value="ABCF_EF-3"/>
    <property type="match status" value="2"/>
</dbReference>
<dbReference type="Gene3D" id="1.10.287.380">
    <property type="entry name" value="Valyl-tRNA synthetase, C-terminal domain"/>
    <property type="match status" value="1"/>
</dbReference>
<dbReference type="InterPro" id="IPR037118">
    <property type="entry name" value="Val-tRNA_synth_C_sf"/>
</dbReference>
<dbReference type="PANTHER" id="PTHR42855">
    <property type="entry name" value="ABC TRANSPORTER ATP-BINDING SUBUNIT"/>
    <property type="match status" value="1"/>
</dbReference>
<feature type="domain" description="ABC transporter" evidence="4">
    <location>
        <begin position="5"/>
        <end position="230"/>
    </location>
</feature>
<dbReference type="InterPro" id="IPR027417">
    <property type="entry name" value="P-loop_NTPase"/>
</dbReference>
<dbReference type="PANTHER" id="PTHR42855:SF1">
    <property type="entry name" value="ABC TRANSPORTER DOMAIN-CONTAINING PROTEIN"/>
    <property type="match status" value="1"/>
</dbReference>
<protein>
    <submittedName>
        <fullName evidence="5">ABC-F family ATP-binding cassette domain-containing protein</fullName>
    </submittedName>
</protein>
<sequence>MANIINLDRVNKGYGAAGQLLTDVSLGLDDDARIGIVGLNGAGKSTLLRLLAKSEEPDSGRVTHRRDLRVATLPQTFNLAAELTVRDVVLGTAWLAEGMGAEHEWAGDAGVRAILDGLGMPHLGLDTPVGPMSGGERRRVALAALLVRESDLLILDEPTNHLDVAGVDWLARHLLTRRGALIVVTHDRWFLDAVCTATWEVVDEQVHAYEGGYAAWTLSRAERQRVAAVVEARRQNLLRKEIAWLRRGPPARTSKPQFRIDAANALIADVPPVRDKVSLQRLATSRLGKQVYDLEDVKLQAGPKTIFEGLTWQVGPGDRFAILGANGAGKTTLLRLLAGVTTPDGGRLVTGSTVRAAFLSQELKELPGDLRLLEAVEEVAKRVKLGDRELSAGQLAEVFGFTDKRIWTPVSDLSGGERRRLQLLRLLATEPNVLLLDEPTNDLDTDTLAALEDLLDSWPGTMIVASHDRYLVERVTDTAYGMFGDGRLVHLPGGIDEYLARASSGQEQTLSPVREEKPGLSAGDLRQARKDLTRLERQIAKLDEREVKINEKLAQHGSDYDKIMELDAQLKAVRQERAEVEEAWLELAEQVPGN</sequence>
<evidence type="ECO:0000313" key="5">
    <source>
        <dbReference type="EMBL" id="MBL7254756.1"/>
    </source>
</evidence>
<dbReference type="InterPro" id="IPR017871">
    <property type="entry name" value="ABC_transporter-like_CS"/>
</dbReference>
<evidence type="ECO:0000256" key="2">
    <source>
        <dbReference type="ARBA" id="ARBA00022840"/>
    </source>
</evidence>
<dbReference type="Pfam" id="PF00005">
    <property type="entry name" value="ABC_tran"/>
    <property type="match status" value="2"/>
</dbReference>
<keyword evidence="1" id="KW-0547">Nucleotide-binding</keyword>
<evidence type="ECO:0000313" key="6">
    <source>
        <dbReference type="Proteomes" id="UP000598996"/>
    </source>
</evidence>
<gene>
    <name evidence="5" type="ORF">JKJ07_10575</name>
</gene>
<reference evidence="5 6" key="1">
    <citation type="submission" date="2021-01" db="EMBL/GenBank/DDBJ databases">
        <title>Actinoplanes sp. nov. LDG1-01 isolated from lichen.</title>
        <authorList>
            <person name="Saeng-In P."/>
            <person name="Phongsopitanun W."/>
            <person name="Kanchanasin P."/>
            <person name="Yuki M."/>
            <person name="Kudo T."/>
            <person name="Ohkuma M."/>
            <person name="Tanasupawat S."/>
        </authorList>
    </citation>
    <scope>NUCLEOTIDE SEQUENCE [LARGE SCALE GENOMIC DNA]</scope>
    <source>
        <strain evidence="5 6">LDG1-01</strain>
    </source>
</reference>
<dbReference type="Pfam" id="PF16326">
    <property type="entry name" value="ABC_tran_CTD"/>
    <property type="match status" value="1"/>
</dbReference>
<dbReference type="GO" id="GO:0005524">
    <property type="term" value="F:ATP binding"/>
    <property type="evidence" value="ECO:0007669"/>
    <property type="project" value="UniProtKB-KW"/>
</dbReference>
<keyword evidence="2 5" id="KW-0067">ATP-binding</keyword>
<dbReference type="SUPFAM" id="SSF52540">
    <property type="entry name" value="P-loop containing nucleoside triphosphate hydrolases"/>
    <property type="match status" value="2"/>
</dbReference>
<dbReference type="RefSeq" id="WP_202991273.1">
    <property type="nucleotide sequence ID" value="NZ_JAENHO010000003.1"/>
</dbReference>
<dbReference type="PROSITE" id="PS50893">
    <property type="entry name" value="ABC_TRANSPORTER_2"/>
    <property type="match status" value="2"/>
</dbReference>
<name>A0ABS1VJ73_9ACTN</name>
<comment type="caution">
    <text evidence="5">The sequence shown here is derived from an EMBL/GenBank/DDBJ whole genome shotgun (WGS) entry which is preliminary data.</text>
</comment>
<dbReference type="Proteomes" id="UP000598996">
    <property type="component" value="Unassembled WGS sequence"/>
</dbReference>
<feature type="domain" description="ABC transporter" evidence="4">
    <location>
        <begin position="292"/>
        <end position="511"/>
    </location>
</feature>
<dbReference type="PROSITE" id="PS00211">
    <property type="entry name" value="ABC_TRANSPORTER_1"/>
    <property type="match status" value="2"/>
</dbReference>
<dbReference type="InterPro" id="IPR032524">
    <property type="entry name" value="ABC_tran_C"/>
</dbReference>
<evidence type="ECO:0000259" key="4">
    <source>
        <dbReference type="PROSITE" id="PS50893"/>
    </source>
</evidence>